<protein>
    <recommendedName>
        <fullName evidence="9">Pyroglutamyl-peptidase I</fullName>
        <ecNumber evidence="9">3.4.19.3</ecNumber>
    </recommendedName>
</protein>
<dbReference type="CDD" id="cd00501">
    <property type="entry name" value="Peptidase_C15"/>
    <property type="match status" value="1"/>
</dbReference>
<keyword evidence="7 11" id="KW-0378">Hydrolase</keyword>
<dbReference type="PROSITE" id="PS01333">
    <property type="entry name" value="PYRASE_GLU"/>
    <property type="match status" value="1"/>
</dbReference>
<evidence type="ECO:0000256" key="10">
    <source>
        <dbReference type="PROSITE-ProRule" id="PRU10077"/>
    </source>
</evidence>
<dbReference type="NCBIfam" id="NF009676">
    <property type="entry name" value="PRK13197.1"/>
    <property type="match status" value="1"/>
</dbReference>
<dbReference type="NCBIfam" id="TIGR00504">
    <property type="entry name" value="pyro_pdase"/>
    <property type="match status" value="1"/>
</dbReference>
<dbReference type="EMBL" id="DVMJ01000014">
    <property type="protein sequence ID" value="HIU12839.1"/>
    <property type="molecule type" value="Genomic_DNA"/>
</dbReference>
<evidence type="ECO:0000313" key="11">
    <source>
        <dbReference type="EMBL" id="HIU12839.1"/>
    </source>
</evidence>
<organism evidence="11 12">
    <name type="scientific">Candidatus Fimiplasma intestinipullorum</name>
    <dbReference type="NCBI Taxonomy" id="2840825"/>
    <lineage>
        <taxon>Bacteria</taxon>
        <taxon>Bacillati</taxon>
        <taxon>Bacillota</taxon>
        <taxon>Clostridia</taxon>
        <taxon>Eubacteriales</taxon>
        <taxon>Candidatus Fimiplasma</taxon>
    </lineage>
</organism>
<reference evidence="11" key="1">
    <citation type="submission" date="2020-10" db="EMBL/GenBank/DDBJ databases">
        <authorList>
            <person name="Gilroy R."/>
        </authorList>
    </citation>
    <scope>NUCLEOTIDE SEQUENCE</scope>
    <source>
        <strain evidence="11">CHK195-11698</strain>
    </source>
</reference>
<evidence type="ECO:0000256" key="4">
    <source>
        <dbReference type="ARBA" id="ARBA00006641"/>
    </source>
</evidence>
<dbReference type="Proteomes" id="UP000824175">
    <property type="component" value="Unassembled WGS sequence"/>
</dbReference>
<comment type="catalytic activity">
    <reaction evidence="1 9">
        <text>Release of an N-terminal pyroglutamyl group from a polypeptide, the second amino acid generally not being Pro.</text>
        <dbReference type="EC" id="3.4.19.3"/>
    </reaction>
</comment>
<dbReference type="InterPro" id="IPR036440">
    <property type="entry name" value="Peptidase_C15-like_sf"/>
</dbReference>
<sequence length="202" mass="22501">MKILVTGFDAFGSHALNPASLILDALPDTLEETSILTQKIPTVAYQSLHLIEKRIESDRPDMILSIGQAGGRAEITLERIGINLNDFRIPDNAGQQPQNSPVFADGPDAYFTNLPILAILQHLREKKIPCAISNSAGTFVCNHVLYGVRYYCEHHAPDILSGFVHVPYLPEQTLDNHQPSMSLEMQKQAIIEIMKAMIKERK</sequence>
<evidence type="ECO:0000313" key="12">
    <source>
        <dbReference type="Proteomes" id="UP000824175"/>
    </source>
</evidence>
<keyword evidence="5" id="KW-0963">Cytoplasm</keyword>
<dbReference type="PRINTS" id="PR00706">
    <property type="entry name" value="PYROGLUPTASE"/>
</dbReference>
<dbReference type="GO" id="GO:0006508">
    <property type="term" value="P:proteolysis"/>
    <property type="evidence" value="ECO:0007669"/>
    <property type="project" value="UniProtKB-KW"/>
</dbReference>
<dbReference type="Gene3D" id="3.40.630.20">
    <property type="entry name" value="Peptidase C15, pyroglutamyl peptidase I-like"/>
    <property type="match status" value="1"/>
</dbReference>
<evidence type="ECO:0000256" key="1">
    <source>
        <dbReference type="ARBA" id="ARBA00001770"/>
    </source>
</evidence>
<comment type="function">
    <text evidence="2">Removes 5-oxoproline from various penultimate amino acid residues except L-proline.</text>
</comment>
<dbReference type="Pfam" id="PF01470">
    <property type="entry name" value="Peptidase_C15"/>
    <property type="match status" value="1"/>
</dbReference>
<evidence type="ECO:0000256" key="7">
    <source>
        <dbReference type="ARBA" id="ARBA00022801"/>
    </source>
</evidence>
<dbReference type="EC" id="3.4.19.3" evidence="9"/>
<keyword evidence="8" id="KW-0788">Thiol protease</keyword>
<evidence type="ECO:0000256" key="5">
    <source>
        <dbReference type="ARBA" id="ARBA00022490"/>
    </source>
</evidence>
<dbReference type="PIRSF" id="PIRSF015592">
    <property type="entry name" value="Prld-crbxl_pptds"/>
    <property type="match status" value="1"/>
</dbReference>
<dbReference type="InterPro" id="IPR029762">
    <property type="entry name" value="PGP-I_bact-type"/>
</dbReference>
<keyword evidence="6" id="KW-0645">Protease</keyword>
<dbReference type="AlphaFoldDB" id="A0A9D1HP19"/>
<accession>A0A9D1HP19</accession>
<comment type="similarity">
    <text evidence="4">Belongs to the peptidase C15 family.</text>
</comment>
<evidence type="ECO:0000256" key="2">
    <source>
        <dbReference type="ARBA" id="ARBA00002280"/>
    </source>
</evidence>
<dbReference type="PROSITE" id="PS01334">
    <property type="entry name" value="PYRASE_CYS"/>
    <property type="match status" value="1"/>
</dbReference>
<name>A0A9D1HP19_9FIRM</name>
<comment type="caution">
    <text evidence="11">The sequence shown here is derived from an EMBL/GenBank/DDBJ whole genome shotgun (WGS) entry which is preliminary data.</text>
</comment>
<dbReference type="PANTHER" id="PTHR23402:SF1">
    <property type="entry name" value="PYROGLUTAMYL-PEPTIDASE I"/>
    <property type="match status" value="1"/>
</dbReference>
<proteinExistence type="inferred from homology"/>
<feature type="active site" evidence="10">
    <location>
        <position position="141"/>
    </location>
</feature>
<comment type="subcellular location">
    <subcellularLocation>
        <location evidence="3">Cytoplasm</location>
    </subcellularLocation>
</comment>
<reference evidence="11" key="2">
    <citation type="journal article" date="2021" name="PeerJ">
        <title>Extensive microbial diversity within the chicken gut microbiome revealed by metagenomics and culture.</title>
        <authorList>
            <person name="Gilroy R."/>
            <person name="Ravi A."/>
            <person name="Getino M."/>
            <person name="Pursley I."/>
            <person name="Horton D.L."/>
            <person name="Alikhan N.F."/>
            <person name="Baker D."/>
            <person name="Gharbi K."/>
            <person name="Hall N."/>
            <person name="Watson M."/>
            <person name="Adriaenssens E.M."/>
            <person name="Foster-Nyarko E."/>
            <person name="Jarju S."/>
            <person name="Secka A."/>
            <person name="Antonio M."/>
            <person name="Oren A."/>
            <person name="Chaudhuri R.R."/>
            <person name="La Ragione R."/>
            <person name="Hildebrand F."/>
            <person name="Pallen M.J."/>
        </authorList>
    </citation>
    <scope>NUCLEOTIDE SEQUENCE</scope>
    <source>
        <strain evidence="11">CHK195-11698</strain>
    </source>
</reference>
<dbReference type="SUPFAM" id="SSF53182">
    <property type="entry name" value="Pyrrolidone carboxyl peptidase (pyroglutamate aminopeptidase)"/>
    <property type="match status" value="1"/>
</dbReference>
<dbReference type="GO" id="GO:0016920">
    <property type="term" value="F:pyroglutamyl-peptidase activity"/>
    <property type="evidence" value="ECO:0007669"/>
    <property type="project" value="UniProtKB-EC"/>
</dbReference>
<evidence type="ECO:0000256" key="3">
    <source>
        <dbReference type="ARBA" id="ARBA00004496"/>
    </source>
</evidence>
<dbReference type="InterPro" id="IPR033694">
    <property type="entry name" value="PGPEP1_Cys_AS"/>
</dbReference>
<gene>
    <name evidence="11" type="primary">pcp</name>
    <name evidence="11" type="ORF">IAD15_02040</name>
</gene>
<evidence type="ECO:0000256" key="8">
    <source>
        <dbReference type="ARBA" id="ARBA00022807"/>
    </source>
</evidence>
<dbReference type="FunFam" id="3.40.630.20:FF:000001">
    <property type="entry name" value="Pyrrolidone-carboxylate peptidase"/>
    <property type="match status" value="1"/>
</dbReference>
<dbReference type="InterPro" id="IPR016125">
    <property type="entry name" value="Peptidase_C15-like"/>
</dbReference>
<feature type="active site" evidence="9">
    <location>
        <position position="78"/>
    </location>
</feature>
<dbReference type="GO" id="GO:0005829">
    <property type="term" value="C:cytosol"/>
    <property type="evidence" value="ECO:0007669"/>
    <property type="project" value="InterPro"/>
</dbReference>
<evidence type="ECO:0000256" key="6">
    <source>
        <dbReference type="ARBA" id="ARBA00022670"/>
    </source>
</evidence>
<dbReference type="InterPro" id="IPR033693">
    <property type="entry name" value="PGPEP1_Glu_AS"/>
</dbReference>
<dbReference type="InterPro" id="IPR000816">
    <property type="entry name" value="Peptidase_C15"/>
</dbReference>
<dbReference type="PANTHER" id="PTHR23402">
    <property type="entry name" value="PROTEASE FAMILY C15 PYROGLUTAMYL-PEPTIDASE I-RELATED"/>
    <property type="match status" value="1"/>
</dbReference>
<evidence type="ECO:0000256" key="9">
    <source>
        <dbReference type="PROSITE-ProRule" id="PRU10076"/>
    </source>
</evidence>